<evidence type="ECO:0000256" key="2">
    <source>
        <dbReference type="ARBA" id="ARBA00022679"/>
    </source>
</evidence>
<dbReference type="InterPro" id="IPR050750">
    <property type="entry name" value="C5-MTase"/>
</dbReference>
<dbReference type="PROSITE" id="PS51679">
    <property type="entry name" value="SAM_MT_C5"/>
    <property type="match status" value="1"/>
</dbReference>
<dbReference type="EMBL" id="MN740235">
    <property type="protein sequence ID" value="QHT95178.1"/>
    <property type="molecule type" value="Genomic_DNA"/>
</dbReference>
<feature type="domain" description="C2H2-type" evidence="4">
    <location>
        <begin position="4"/>
        <end position="36"/>
    </location>
</feature>
<dbReference type="Gene3D" id="3.90.120.10">
    <property type="entry name" value="DNA Methylase, subunit A, domain 2"/>
    <property type="match status" value="1"/>
</dbReference>
<dbReference type="Gene3D" id="3.40.50.150">
    <property type="entry name" value="Vaccinia Virus protein VP39"/>
    <property type="match status" value="1"/>
</dbReference>
<dbReference type="PRINTS" id="PR00105">
    <property type="entry name" value="C5METTRFRASE"/>
</dbReference>
<dbReference type="SUPFAM" id="SSF53335">
    <property type="entry name" value="S-adenosyl-L-methionine-dependent methyltransferases"/>
    <property type="match status" value="1"/>
</dbReference>
<evidence type="ECO:0000256" key="1">
    <source>
        <dbReference type="ARBA" id="ARBA00022603"/>
    </source>
</evidence>
<sequence length="488" mass="56051">MVKYSCERCGKEFSQKSHYDSHNRRKTPCENNADKIKALVDKAVEEKIKELNDKKLIVKNEILNVNTDNMAHQQPKEIKYIDLCSGIGGFRIALESIDNINSQCVLSADIKQDAIDTYNLNFNENNKITDIYTLNNEDIKPFDLLCAGFPCQPFSSAGQKKGFSDKRGGMIFKIIDICKYHNPRFVVLENVYNLMTLDKGNCIKKIRQLFVDIGYNVNYKKLNSSNFGCAQSRERVYIVCTKDNTFNFEDIKYKPKVNLNSIIDYANKQTTIEPTFSKKILQLHKESPIFGCKIGDKRGGKNNIHSWDIGFNGNLTKDEKELMNKIMLNRRKKHWAEKKQIVWMDGMPLTYEEITTFYKHDNLKNMLDNLVVMKYLRLEKPKDLVNGKRKYKKDASEGYNICKGKLSFPISKILDPNDISPTLTATDSHKLAVIIDDNTIRNLSSTEMKKICGFPDSYVVPNHVNYGDLFGNMATPPVIKEIFETLLS</sequence>
<organism evidence="5">
    <name type="scientific">viral metagenome</name>
    <dbReference type="NCBI Taxonomy" id="1070528"/>
    <lineage>
        <taxon>unclassified sequences</taxon>
        <taxon>metagenomes</taxon>
        <taxon>organismal metagenomes</taxon>
    </lineage>
</organism>
<evidence type="ECO:0000256" key="3">
    <source>
        <dbReference type="ARBA" id="ARBA00022691"/>
    </source>
</evidence>
<dbReference type="Pfam" id="PF00145">
    <property type="entry name" value="DNA_methylase"/>
    <property type="match status" value="1"/>
</dbReference>
<evidence type="ECO:0000259" key="4">
    <source>
        <dbReference type="PROSITE" id="PS50157"/>
    </source>
</evidence>
<dbReference type="AlphaFoldDB" id="A0A6C0IPP6"/>
<dbReference type="InterPro" id="IPR001525">
    <property type="entry name" value="C5_MeTfrase"/>
</dbReference>
<dbReference type="NCBIfam" id="TIGR00675">
    <property type="entry name" value="dcm"/>
    <property type="match status" value="1"/>
</dbReference>
<keyword evidence="2" id="KW-0808">Transferase</keyword>
<dbReference type="PANTHER" id="PTHR46098:SF1">
    <property type="entry name" value="TRNA (CYTOSINE(38)-C(5))-METHYLTRANSFERASE"/>
    <property type="match status" value="1"/>
</dbReference>
<dbReference type="GO" id="GO:0032259">
    <property type="term" value="P:methylation"/>
    <property type="evidence" value="ECO:0007669"/>
    <property type="project" value="UniProtKB-KW"/>
</dbReference>
<dbReference type="GO" id="GO:0008168">
    <property type="term" value="F:methyltransferase activity"/>
    <property type="evidence" value="ECO:0007669"/>
    <property type="project" value="UniProtKB-KW"/>
</dbReference>
<keyword evidence="3" id="KW-0949">S-adenosyl-L-methionine</keyword>
<reference evidence="5" key="1">
    <citation type="journal article" date="2020" name="Nature">
        <title>Giant virus diversity and host interactions through global metagenomics.</title>
        <authorList>
            <person name="Schulz F."/>
            <person name="Roux S."/>
            <person name="Paez-Espino D."/>
            <person name="Jungbluth S."/>
            <person name="Walsh D.A."/>
            <person name="Denef V.J."/>
            <person name="McMahon K.D."/>
            <person name="Konstantinidis K.T."/>
            <person name="Eloe-Fadrosh E.A."/>
            <person name="Kyrpides N.C."/>
            <person name="Woyke T."/>
        </authorList>
    </citation>
    <scope>NUCLEOTIDE SEQUENCE</scope>
    <source>
        <strain evidence="5">GVMAG-M-3300024261-37</strain>
    </source>
</reference>
<evidence type="ECO:0000313" key="5">
    <source>
        <dbReference type="EMBL" id="QHT95178.1"/>
    </source>
</evidence>
<proteinExistence type="predicted"/>
<dbReference type="InterPro" id="IPR018117">
    <property type="entry name" value="C5_DNA_meth_AS"/>
</dbReference>
<dbReference type="PANTHER" id="PTHR46098">
    <property type="entry name" value="TRNA (CYTOSINE(38)-C(5))-METHYLTRANSFERASE"/>
    <property type="match status" value="1"/>
</dbReference>
<dbReference type="InterPro" id="IPR029063">
    <property type="entry name" value="SAM-dependent_MTases_sf"/>
</dbReference>
<dbReference type="InterPro" id="IPR013087">
    <property type="entry name" value="Znf_C2H2_type"/>
</dbReference>
<name>A0A6C0IPP6_9ZZZZ</name>
<accession>A0A6C0IPP6</accession>
<keyword evidence="1" id="KW-0489">Methyltransferase</keyword>
<protein>
    <recommendedName>
        <fullName evidence="4">C2H2-type domain-containing protein</fullName>
    </recommendedName>
</protein>
<dbReference type="PROSITE" id="PS50157">
    <property type="entry name" value="ZINC_FINGER_C2H2_2"/>
    <property type="match status" value="1"/>
</dbReference>
<dbReference type="PROSITE" id="PS00094">
    <property type="entry name" value="C5_MTASE_1"/>
    <property type="match status" value="1"/>
</dbReference>